<dbReference type="SMART" id="SM00829">
    <property type="entry name" value="PKS_ER"/>
    <property type="match status" value="1"/>
</dbReference>
<dbReference type="InterPro" id="IPR036291">
    <property type="entry name" value="NAD(P)-bd_dom_sf"/>
</dbReference>
<dbReference type="Gene3D" id="3.90.180.10">
    <property type="entry name" value="Medium-chain alcohol dehydrogenases, catalytic domain"/>
    <property type="match status" value="1"/>
</dbReference>
<dbReference type="EMBL" id="KZ819188">
    <property type="protein sequence ID" value="PWZ03442.1"/>
    <property type="molecule type" value="Genomic_DNA"/>
</dbReference>
<reference evidence="6 7" key="1">
    <citation type="journal article" date="2018" name="Mol. Biol. Evol.">
        <title>Broad Genomic Sampling Reveals a Smut Pathogenic Ancestry of the Fungal Clade Ustilaginomycotina.</title>
        <authorList>
            <person name="Kijpornyongpan T."/>
            <person name="Mondo S.J."/>
            <person name="Barry K."/>
            <person name="Sandor L."/>
            <person name="Lee J."/>
            <person name="Lipzen A."/>
            <person name="Pangilinan J."/>
            <person name="LaButti K."/>
            <person name="Hainaut M."/>
            <person name="Henrissat B."/>
            <person name="Grigoriev I.V."/>
            <person name="Spatafora J.W."/>
            <person name="Aime M.C."/>
        </authorList>
    </citation>
    <scope>NUCLEOTIDE SEQUENCE [LARGE SCALE GENOMIC DNA]</scope>
    <source>
        <strain evidence="6 7">MCA 3645</strain>
    </source>
</reference>
<dbReference type="PANTHER" id="PTHR42813">
    <property type="entry name" value="ZINC-TYPE ALCOHOL DEHYDROGENASE-LIKE"/>
    <property type="match status" value="1"/>
</dbReference>
<dbReference type="SUPFAM" id="SSF51735">
    <property type="entry name" value="NAD(P)-binding Rossmann-fold domains"/>
    <property type="match status" value="1"/>
</dbReference>
<dbReference type="InterPro" id="IPR011032">
    <property type="entry name" value="GroES-like_sf"/>
</dbReference>
<dbReference type="OrthoDB" id="3941538at2759"/>
<evidence type="ECO:0000256" key="2">
    <source>
        <dbReference type="ARBA" id="ARBA00022723"/>
    </source>
</evidence>
<dbReference type="InterPro" id="IPR002328">
    <property type="entry name" value="ADH_Zn_CS"/>
</dbReference>
<dbReference type="InterPro" id="IPR020843">
    <property type="entry name" value="ER"/>
</dbReference>
<accession>A0A317XZ86</accession>
<evidence type="ECO:0000259" key="5">
    <source>
        <dbReference type="SMART" id="SM00829"/>
    </source>
</evidence>
<evidence type="ECO:0000256" key="1">
    <source>
        <dbReference type="ARBA" id="ARBA00001947"/>
    </source>
</evidence>
<dbReference type="InterPro" id="IPR013154">
    <property type="entry name" value="ADH-like_N"/>
</dbReference>
<dbReference type="Proteomes" id="UP000246740">
    <property type="component" value="Unassembled WGS sequence"/>
</dbReference>
<comment type="cofactor">
    <cofactor evidence="1">
        <name>Zn(2+)</name>
        <dbReference type="ChEBI" id="CHEBI:29105"/>
    </cofactor>
</comment>
<dbReference type="PROSITE" id="PS00059">
    <property type="entry name" value="ADH_ZINC"/>
    <property type="match status" value="1"/>
</dbReference>
<dbReference type="Pfam" id="PF08240">
    <property type="entry name" value="ADH_N"/>
    <property type="match status" value="1"/>
</dbReference>
<evidence type="ECO:0000313" key="7">
    <source>
        <dbReference type="Proteomes" id="UP000246740"/>
    </source>
</evidence>
<evidence type="ECO:0000256" key="3">
    <source>
        <dbReference type="ARBA" id="ARBA00022833"/>
    </source>
</evidence>
<organism evidence="6 7">
    <name type="scientific">Testicularia cyperi</name>
    <dbReference type="NCBI Taxonomy" id="1882483"/>
    <lineage>
        <taxon>Eukaryota</taxon>
        <taxon>Fungi</taxon>
        <taxon>Dikarya</taxon>
        <taxon>Basidiomycota</taxon>
        <taxon>Ustilaginomycotina</taxon>
        <taxon>Ustilaginomycetes</taxon>
        <taxon>Ustilaginales</taxon>
        <taxon>Anthracoideaceae</taxon>
        <taxon>Testicularia</taxon>
    </lineage>
</organism>
<dbReference type="AlphaFoldDB" id="A0A317XZ86"/>
<keyword evidence="7" id="KW-1185">Reference proteome</keyword>
<dbReference type="Gene3D" id="3.40.50.720">
    <property type="entry name" value="NAD(P)-binding Rossmann-like Domain"/>
    <property type="match status" value="1"/>
</dbReference>
<dbReference type="GO" id="GO:0008270">
    <property type="term" value="F:zinc ion binding"/>
    <property type="evidence" value="ECO:0007669"/>
    <property type="project" value="InterPro"/>
</dbReference>
<name>A0A317XZ86_9BASI</name>
<dbReference type="PANTHER" id="PTHR42813:SF1">
    <property type="entry name" value="DEHYDROGENASE, PUTATIVE (AFU_ORTHOLOGUE AFUA_5G03930)-RELATED"/>
    <property type="match status" value="1"/>
</dbReference>
<gene>
    <name evidence="6" type="ORF">BCV70DRAFT_209767</name>
</gene>
<keyword evidence="2" id="KW-0479">Metal-binding</keyword>
<evidence type="ECO:0000313" key="6">
    <source>
        <dbReference type="EMBL" id="PWZ03442.1"/>
    </source>
</evidence>
<dbReference type="GO" id="GO:0016491">
    <property type="term" value="F:oxidoreductase activity"/>
    <property type="evidence" value="ECO:0007669"/>
    <property type="project" value="UniProtKB-KW"/>
</dbReference>
<protein>
    <submittedName>
        <fullName evidence="6">Putative glutathione-dependent formaldehyde dehydrogenase</fullName>
    </submittedName>
</protein>
<dbReference type="CDD" id="cd08283">
    <property type="entry name" value="FDH_like_1"/>
    <property type="match status" value="1"/>
</dbReference>
<evidence type="ECO:0000256" key="4">
    <source>
        <dbReference type="ARBA" id="ARBA00023002"/>
    </source>
</evidence>
<feature type="domain" description="Enoyl reductase (ER)" evidence="5">
    <location>
        <begin position="27"/>
        <end position="398"/>
    </location>
</feature>
<keyword evidence="3" id="KW-0862">Zinc</keyword>
<keyword evidence="4" id="KW-0560">Oxidoreductase</keyword>
<dbReference type="STRING" id="1882483.A0A317XZ86"/>
<dbReference type="InParanoid" id="A0A317XZ86"/>
<dbReference type="SUPFAM" id="SSF50129">
    <property type="entry name" value="GroES-like"/>
    <property type="match status" value="1"/>
</dbReference>
<proteinExistence type="predicted"/>
<sequence>MPLSKPTETPEGYKPGEGKMRAVVYHGKKDVRVETVDRPTISDPRDVIVKSTATTVCGSDLHLYHGAIPTIKAGDILGHEGIGVVDQVGAQVTKFKVGDRVLSTFSIGCGECAQCKDEQYSMCDRTNSSPLMGKLMGQKIGGVLGFSHLLGGFAGTQAEYFRIPMAEINCFKIPDKMPDEKAILLTDVSATAYHSVYDIDFKEGETAAVWGAGPIGQLISQWLLRVFKAKTVILIDNEVPRLDWAKDKLGVDTLNFDHVSNVAEEVMRRVPGGVDVSFDAAGFRYAKSFLHRAMQTLSLETDTPETLNECIRATGKRGRISVIADYVGTCSGFLIGALMEKGQRLQGNGQAPTQRYMDKIFEYVDTGTFDPSLILTHRFAFEDLDKAYKAFDEKRVDVTKHRPYLKAFVETTASATRADGTPQLESVPGF</sequence>